<dbReference type="PROSITE" id="PS50102">
    <property type="entry name" value="RRM"/>
    <property type="match status" value="1"/>
</dbReference>
<evidence type="ECO:0000259" key="3">
    <source>
        <dbReference type="PROSITE" id="PS50102"/>
    </source>
</evidence>
<dbReference type="InParanoid" id="A0A1E5RN67"/>
<name>A0A1E5RN67_9ASCO</name>
<dbReference type="GO" id="GO:0003723">
    <property type="term" value="F:RNA binding"/>
    <property type="evidence" value="ECO:0007669"/>
    <property type="project" value="UniProtKB-UniRule"/>
</dbReference>
<dbReference type="Pfam" id="PF00076">
    <property type="entry name" value="RRM_1"/>
    <property type="match status" value="1"/>
</dbReference>
<dbReference type="STRING" id="56408.A0A1E5RN67"/>
<feature type="domain" description="RRM" evidence="3">
    <location>
        <begin position="102"/>
        <end position="198"/>
    </location>
</feature>
<organism evidence="4 5">
    <name type="scientific">Hanseniaspora osmophila</name>
    <dbReference type="NCBI Taxonomy" id="56408"/>
    <lineage>
        <taxon>Eukaryota</taxon>
        <taxon>Fungi</taxon>
        <taxon>Dikarya</taxon>
        <taxon>Ascomycota</taxon>
        <taxon>Saccharomycotina</taxon>
        <taxon>Saccharomycetes</taxon>
        <taxon>Saccharomycodales</taxon>
        <taxon>Saccharomycodaceae</taxon>
        <taxon>Hanseniaspora</taxon>
    </lineage>
</organism>
<feature type="compositionally biased region" description="Basic and acidic residues" evidence="2">
    <location>
        <begin position="18"/>
        <end position="55"/>
    </location>
</feature>
<dbReference type="EMBL" id="LPNM01000005">
    <property type="protein sequence ID" value="OEJ88330.1"/>
    <property type="molecule type" value="Genomic_DNA"/>
</dbReference>
<dbReference type="AlphaFoldDB" id="A0A1E5RN67"/>
<feature type="compositionally biased region" description="Polar residues" evidence="2">
    <location>
        <begin position="231"/>
        <end position="244"/>
    </location>
</feature>
<evidence type="ECO:0000313" key="4">
    <source>
        <dbReference type="EMBL" id="OEJ88330.1"/>
    </source>
</evidence>
<evidence type="ECO:0000256" key="2">
    <source>
        <dbReference type="SAM" id="MobiDB-lite"/>
    </source>
</evidence>
<dbReference type="InterPro" id="IPR012677">
    <property type="entry name" value="Nucleotide-bd_a/b_plait_sf"/>
</dbReference>
<feature type="compositionally biased region" description="Low complexity" evidence="2">
    <location>
        <begin position="245"/>
        <end position="256"/>
    </location>
</feature>
<dbReference type="InterPro" id="IPR000504">
    <property type="entry name" value="RRM_dom"/>
</dbReference>
<evidence type="ECO:0000256" key="1">
    <source>
        <dbReference type="PROSITE-ProRule" id="PRU00176"/>
    </source>
</evidence>
<reference evidence="5" key="1">
    <citation type="journal article" date="2016" name="Genome Announc.">
        <title>Genome sequences of three species of Hanseniaspora isolated from spontaneous wine fermentations.</title>
        <authorList>
            <person name="Sternes P.R."/>
            <person name="Lee D."/>
            <person name="Kutyna D.R."/>
            <person name="Borneman A.R."/>
        </authorList>
    </citation>
    <scope>NUCLEOTIDE SEQUENCE [LARGE SCALE GENOMIC DNA]</scope>
    <source>
        <strain evidence="5">AWRI3579</strain>
    </source>
</reference>
<proteinExistence type="predicted"/>
<feature type="compositionally biased region" description="Basic residues" evidence="2">
    <location>
        <begin position="7"/>
        <end position="17"/>
    </location>
</feature>
<feature type="compositionally biased region" description="Low complexity" evidence="2">
    <location>
        <begin position="56"/>
        <end position="70"/>
    </location>
</feature>
<feature type="region of interest" description="Disordered" evidence="2">
    <location>
        <begin position="1"/>
        <end position="98"/>
    </location>
</feature>
<sequence>MSETKLTKKQLKSQNFKKSKDERDQEKALKRKHEDETSTETSKEISKEISKETLKETPTTKTKDITITSTENNSEPVKKKRKTRRGKKGKGNGGAANKGNRFLIFVGNLPYNVTKAELMNHFKNCSPDEIRVRPDKGIAFLEFDPASSDSQKLDTDEKDKNNKSTIKASNIQKRMDIALLQNKTMFQDRKINVELTAGGGGNSENRLSKIKTKNEKMEKERVERIDKMIKNNRSSASTASQDSKTSGNTSTTNTSGIHPDRLKMMK</sequence>
<feature type="region of interest" description="Disordered" evidence="2">
    <location>
        <begin position="215"/>
        <end position="266"/>
    </location>
</feature>
<feature type="compositionally biased region" description="Basic and acidic residues" evidence="2">
    <location>
        <begin position="215"/>
        <end position="229"/>
    </location>
</feature>
<keyword evidence="1" id="KW-0694">RNA-binding</keyword>
<evidence type="ECO:0000313" key="5">
    <source>
        <dbReference type="Proteomes" id="UP000095728"/>
    </source>
</evidence>
<dbReference type="OrthoDB" id="167718at2759"/>
<dbReference type="FunCoup" id="A0A1E5RN67">
    <property type="interactions" value="366"/>
</dbReference>
<comment type="caution">
    <text evidence="4">The sequence shown here is derived from an EMBL/GenBank/DDBJ whole genome shotgun (WGS) entry which is preliminary data.</text>
</comment>
<dbReference type="Gene3D" id="3.30.70.330">
    <property type="match status" value="1"/>
</dbReference>
<dbReference type="Proteomes" id="UP000095728">
    <property type="component" value="Unassembled WGS sequence"/>
</dbReference>
<feature type="compositionally biased region" description="Basic residues" evidence="2">
    <location>
        <begin position="78"/>
        <end position="90"/>
    </location>
</feature>
<gene>
    <name evidence="4" type="ORF">AWRI3579_g641</name>
</gene>
<dbReference type="SUPFAM" id="SSF54928">
    <property type="entry name" value="RNA-binding domain, RBD"/>
    <property type="match status" value="1"/>
</dbReference>
<protein>
    <submittedName>
        <fullName evidence="4">Nucleolar protein 6</fullName>
    </submittedName>
</protein>
<keyword evidence="5" id="KW-1185">Reference proteome</keyword>
<accession>A0A1E5RN67</accession>
<dbReference type="InterPro" id="IPR035979">
    <property type="entry name" value="RBD_domain_sf"/>
</dbReference>